<feature type="compositionally biased region" description="Basic and acidic residues" evidence="1">
    <location>
        <begin position="716"/>
        <end position="742"/>
    </location>
</feature>
<name>A0AA38GZV7_9TREE</name>
<feature type="compositionally biased region" description="Low complexity" evidence="1">
    <location>
        <begin position="160"/>
        <end position="177"/>
    </location>
</feature>
<dbReference type="SUPFAM" id="SSF46579">
    <property type="entry name" value="Prefoldin"/>
    <property type="match status" value="1"/>
</dbReference>
<feature type="region of interest" description="Disordered" evidence="1">
    <location>
        <begin position="273"/>
        <end position="404"/>
    </location>
</feature>
<dbReference type="Pfam" id="PF02996">
    <property type="entry name" value="Prefoldin"/>
    <property type="match status" value="1"/>
</dbReference>
<dbReference type="PANTHER" id="PTHR48125:SF12">
    <property type="entry name" value="AT HOOK TRANSCRIPTION FACTOR FAMILY-RELATED"/>
    <property type="match status" value="1"/>
</dbReference>
<feature type="compositionally biased region" description="Pro residues" evidence="1">
    <location>
        <begin position="330"/>
        <end position="350"/>
    </location>
</feature>
<keyword evidence="3" id="KW-1185">Reference proteome</keyword>
<dbReference type="RefSeq" id="XP_052941805.1">
    <property type="nucleotide sequence ID" value="XM_053091657.1"/>
</dbReference>
<feature type="compositionally biased region" description="Pro residues" evidence="1">
    <location>
        <begin position="363"/>
        <end position="373"/>
    </location>
</feature>
<dbReference type="InterPro" id="IPR004127">
    <property type="entry name" value="Prefoldin_subunit_alpha"/>
</dbReference>
<feature type="compositionally biased region" description="Low complexity" evidence="1">
    <location>
        <begin position="475"/>
        <end position="496"/>
    </location>
</feature>
<feature type="region of interest" description="Disordered" evidence="1">
    <location>
        <begin position="95"/>
        <end position="121"/>
    </location>
</feature>
<feature type="region of interest" description="Disordered" evidence="1">
    <location>
        <begin position="601"/>
        <end position="659"/>
    </location>
</feature>
<feature type="region of interest" description="Disordered" evidence="1">
    <location>
        <begin position="140"/>
        <end position="177"/>
    </location>
</feature>
<organism evidence="2 3">
    <name type="scientific">Dioszegia hungarica</name>
    <dbReference type="NCBI Taxonomy" id="4972"/>
    <lineage>
        <taxon>Eukaryota</taxon>
        <taxon>Fungi</taxon>
        <taxon>Dikarya</taxon>
        <taxon>Basidiomycota</taxon>
        <taxon>Agaricomycotina</taxon>
        <taxon>Tremellomycetes</taxon>
        <taxon>Tremellales</taxon>
        <taxon>Bulleribasidiaceae</taxon>
        <taxon>Dioszegia</taxon>
    </lineage>
</organism>
<feature type="compositionally biased region" description="Polar residues" evidence="1">
    <location>
        <begin position="534"/>
        <end position="550"/>
    </location>
</feature>
<proteinExistence type="predicted"/>
<feature type="region of interest" description="Disordered" evidence="1">
    <location>
        <begin position="677"/>
        <end position="821"/>
    </location>
</feature>
<feature type="region of interest" description="Disordered" evidence="1">
    <location>
        <begin position="472"/>
        <end position="515"/>
    </location>
</feature>
<dbReference type="PANTHER" id="PTHR48125">
    <property type="entry name" value="LP07818P1"/>
    <property type="match status" value="1"/>
</dbReference>
<evidence type="ECO:0000256" key="1">
    <source>
        <dbReference type="SAM" id="MobiDB-lite"/>
    </source>
</evidence>
<dbReference type="InterPro" id="IPR009053">
    <property type="entry name" value="Prefoldin"/>
</dbReference>
<feature type="compositionally biased region" description="Acidic residues" evidence="1">
    <location>
        <begin position="553"/>
        <end position="586"/>
    </location>
</feature>
<evidence type="ECO:0008006" key="4">
    <source>
        <dbReference type="Google" id="ProtNLM"/>
    </source>
</evidence>
<gene>
    <name evidence="2" type="ORF">MKK02DRAFT_41671</name>
</gene>
<protein>
    <recommendedName>
        <fullName evidence="4">DUF3835 domain-containing protein</fullName>
    </recommendedName>
</protein>
<comment type="caution">
    <text evidence="2">The sequence shown here is derived from an EMBL/GenBank/DDBJ whole genome shotgun (WGS) entry which is preliminary data.</text>
</comment>
<dbReference type="AlphaFoldDB" id="A0AA38GZV7"/>
<dbReference type="Gene3D" id="1.10.287.370">
    <property type="match status" value="1"/>
</dbReference>
<dbReference type="Proteomes" id="UP001164286">
    <property type="component" value="Unassembled WGS sequence"/>
</dbReference>
<feature type="region of interest" description="Disordered" evidence="1">
    <location>
        <begin position="531"/>
        <end position="586"/>
    </location>
</feature>
<evidence type="ECO:0000313" key="3">
    <source>
        <dbReference type="Proteomes" id="UP001164286"/>
    </source>
</evidence>
<reference evidence="2" key="1">
    <citation type="journal article" date="2022" name="G3 (Bethesda)">
        <title>High quality genome of the basidiomycete yeast Dioszegia hungarica PDD-24b-2 isolated from cloud water.</title>
        <authorList>
            <person name="Jarrige D."/>
            <person name="Haridas S."/>
            <person name="Bleykasten-Grosshans C."/>
            <person name="Joly M."/>
            <person name="Nadalig T."/>
            <person name="Sancelme M."/>
            <person name="Vuilleumier S."/>
            <person name="Grigoriev I.V."/>
            <person name="Amato P."/>
            <person name="Bringel F."/>
        </authorList>
    </citation>
    <scope>NUCLEOTIDE SEQUENCE</scope>
    <source>
        <strain evidence="2">PDD-24b-2</strain>
    </source>
</reference>
<feature type="compositionally biased region" description="Acidic residues" evidence="1">
    <location>
        <begin position="273"/>
        <end position="289"/>
    </location>
</feature>
<feature type="compositionally biased region" description="Acidic residues" evidence="1">
    <location>
        <begin position="683"/>
        <end position="701"/>
    </location>
</feature>
<dbReference type="GeneID" id="77730862"/>
<dbReference type="EMBL" id="JAKWFO010000016">
    <property type="protein sequence ID" value="KAI9632028.1"/>
    <property type="molecule type" value="Genomic_DNA"/>
</dbReference>
<feature type="compositionally biased region" description="Low complexity" evidence="1">
    <location>
        <begin position="316"/>
        <end position="329"/>
    </location>
</feature>
<accession>A0AA38GZV7</accession>
<feature type="compositionally biased region" description="Basic residues" evidence="1">
    <location>
        <begin position="706"/>
        <end position="715"/>
    </location>
</feature>
<sequence>MDPSTLLPIRPTSPTLSAHLAALNTTISQLDSLPSQTRWPAYIPLTSRARIPGQIVHPNEVKVNLGEGWWVDMTASEAGGYLKRRKMALLEEQARSLEGGPVSRAARTEDSAQAGPNTLPHPVQLNSLFMGLSSPPLSAVQKQAAPVPNHVTPNPSTAGALSSMPASMTPASAAPQTSVEPDTLVGVLDQFIANEQDLAEASGGLGSTTTDDGLPIHEIYETPDGELIGPKPTPTQSDGAVVVHSDADKYVWSEDEAAKARAKALYEKVFGGDDDDLLSEEESEVGPAEEESKVGEMNDEEGAVASPEDVPIPLPASASARSMSRSTDPSPAPSTTTPPTPRGILKPPPAQTRKKSVSFDPTVPLPPDSPDLPPTTSRKMGFQLPLPGPEAPDGEFGPKPVPVIQAPVPGKKVAGGFGGMKRGFLDSAGGGKGKAISASVSVGKVEEPVKVVGGKKPSLFAQRMAQSVVRESPMVAESSSAASARAAVTAPAETPRSAVPLPALPTAKSVTTASNTVRSAVVEKPIVAAASKAPFSSSIPTSHPQSTTAEQALEGEDLGFIDDDDDDDDDDDLEEDEDSDEYDLDDALLAREVALEYHRNRAYASPYISQDPDDPSYGLTPSDPSDSGGVLLAMPQVQFGSGTDGVQGGAPTIINPTPDDFRRFVRVGKLENGNLVLAPGEEGWSDEEEEEGGEGEGVGEMEMERRKKRDNRRKVREALLGHRGEAGEGLGGEKEKEKEKVVPRGKGTIGNATTPAERKGVSMGVQEDMGVPPAVQTAPRETSAPGVGAVKERGTTEVSHAPVAEPPKKVSRFKAARQGGA</sequence>
<evidence type="ECO:0000313" key="2">
    <source>
        <dbReference type="EMBL" id="KAI9632028.1"/>
    </source>
</evidence>